<protein>
    <submittedName>
        <fullName evidence="2">Uncharacterized protein</fullName>
    </submittedName>
</protein>
<feature type="compositionally biased region" description="Basic and acidic residues" evidence="1">
    <location>
        <begin position="47"/>
        <end position="58"/>
    </location>
</feature>
<keyword evidence="3" id="KW-1185">Reference proteome</keyword>
<proteinExistence type="predicted"/>
<evidence type="ECO:0000313" key="3">
    <source>
        <dbReference type="Proteomes" id="UP000077266"/>
    </source>
</evidence>
<dbReference type="InParanoid" id="A0A165MW55"/>
<dbReference type="STRING" id="1314781.A0A165MW55"/>
<dbReference type="EMBL" id="KV425906">
    <property type="protein sequence ID" value="KZV99848.1"/>
    <property type="molecule type" value="Genomic_DNA"/>
</dbReference>
<gene>
    <name evidence="2" type="ORF">EXIGLDRAFT_605347</name>
</gene>
<name>A0A165MW55_EXIGL</name>
<accession>A0A165MW55</accession>
<organism evidence="2 3">
    <name type="scientific">Exidia glandulosa HHB12029</name>
    <dbReference type="NCBI Taxonomy" id="1314781"/>
    <lineage>
        <taxon>Eukaryota</taxon>
        <taxon>Fungi</taxon>
        <taxon>Dikarya</taxon>
        <taxon>Basidiomycota</taxon>
        <taxon>Agaricomycotina</taxon>
        <taxon>Agaricomycetes</taxon>
        <taxon>Auriculariales</taxon>
        <taxon>Exidiaceae</taxon>
        <taxon>Exidia</taxon>
    </lineage>
</organism>
<evidence type="ECO:0000256" key="1">
    <source>
        <dbReference type="SAM" id="MobiDB-lite"/>
    </source>
</evidence>
<dbReference type="Proteomes" id="UP000077266">
    <property type="component" value="Unassembled WGS sequence"/>
</dbReference>
<dbReference type="AlphaFoldDB" id="A0A165MW55"/>
<evidence type="ECO:0000313" key="2">
    <source>
        <dbReference type="EMBL" id="KZV99848.1"/>
    </source>
</evidence>
<feature type="compositionally biased region" description="Acidic residues" evidence="1">
    <location>
        <begin position="26"/>
        <end position="36"/>
    </location>
</feature>
<sequence>MDVDSFNDASDSALQDPASFLPSIPDNDELEPDEPEPGSLAAQEISEPSHGETGDHSAAEGSASLPESSSSADDTGPRSSIPEIQLIQDYIAAVEAADINNGDLSSASVHRLLNPPTSQLVLDEEKDRGLLLSLRQFLAHANGPENGYAASIRACKRAGVAEKLYSLAELKGWMSDATGVIPIVHDMCPASCQAYTGPLAAEESCRTCKLSRYIPGSNRQPRQTFHTIPLAPVVQSMHRDPDVSKQFQYGAQKLEDTLQYAKTHEGKIPLYDDILCGRDILRAYARKDILPSDILLMGSYDGCQIYHDKQSDCWIYIWVFISVSPDKRYKKRWIIPGGFIPGPNKPKFFESFIFPGLHHIAAVNKLPNGGLPVWHADMGRLRHHRLYFLLATADGPAMTNWNGLVGHSGRLGCRFHCKMPGRHKGGQGGHHYPCMLKPTHAQKGSDHPDIGLETLPPAYSATFADDLQHVIDSPNPTVYAQRRAATGISKPSILSGLGKATLGVPQMCSGDIMHLVLNLGDLLTSLWRGTIDHATSDSPTDWRFAVLTGATWERHGADVAACTPFLPSSLDRAPRNPAEKINSGYKQWEFLIWLFCLAPALLYKVLPDDYWKSFCKLVRGIRLLYRRRLTPEEIKEMDVNLREFMLEFERLYYERNPDRVHFVRQSIHVLCHYASEAARVGPGICSSQFPMERTIGILTGELRLHTGAVYANLSQRGLLRSMLNALLAMCPEIQLDDDDDDDLPANAIDSGNGYVLLGKRATGRKSVSEEESKALYDYVVAKSGPLPPATVWAPQIMKWARLRLPNGQIARSVFKECGKSLQNLRNTRNVKVCSYL</sequence>
<reference evidence="2 3" key="1">
    <citation type="journal article" date="2016" name="Mol. Biol. Evol.">
        <title>Comparative Genomics of Early-Diverging Mushroom-Forming Fungi Provides Insights into the Origins of Lignocellulose Decay Capabilities.</title>
        <authorList>
            <person name="Nagy L.G."/>
            <person name="Riley R."/>
            <person name="Tritt A."/>
            <person name="Adam C."/>
            <person name="Daum C."/>
            <person name="Floudas D."/>
            <person name="Sun H."/>
            <person name="Yadav J.S."/>
            <person name="Pangilinan J."/>
            <person name="Larsson K.H."/>
            <person name="Matsuura K."/>
            <person name="Barry K."/>
            <person name="Labutti K."/>
            <person name="Kuo R."/>
            <person name="Ohm R.A."/>
            <person name="Bhattacharya S.S."/>
            <person name="Shirouzu T."/>
            <person name="Yoshinaga Y."/>
            <person name="Martin F.M."/>
            <person name="Grigoriev I.V."/>
            <person name="Hibbett D.S."/>
        </authorList>
    </citation>
    <scope>NUCLEOTIDE SEQUENCE [LARGE SCALE GENOMIC DNA]</scope>
    <source>
        <strain evidence="2 3">HHB12029</strain>
    </source>
</reference>
<feature type="compositionally biased region" description="Low complexity" evidence="1">
    <location>
        <begin position="59"/>
        <end position="72"/>
    </location>
</feature>
<dbReference type="PANTHER" id="PTHR46579">
    <property type="entry name" value="F5/8 TYPE C DOMAIN-CONTAINING PROTEIN-RELATED"/>
    <property type="match status" value="1"/>
</dbReference>
<feature type="region of interest" description="Disordered" evidence="1">
    <location>
        <begin position="1"/>
        <end position="79"/>
    </location>
</feature>
<dbReference type="OrthoDB" id="2669721at2759"/>
<dbReference type="PANTHER" id="PTHR46579:SF1">
    <property type="entry name" value="F5_8 TYPE C DOMAIN-CONTAINING PROTEIN"/>
    <property type="match status" value="1"/>
</dbReference>